<feature type="transmembrane region" description="Helical" evidence="3">
    <location>
        <begin position="7"/>
        <end position="26"/>
    </location>
</feature>
<evidence type="ECO:0000313" key="5">
    <source>
        <dbReference type="Proteomes" id="UP000243688"/>
    </source>
</evidence>
<dbReference type="Proteomes" id="UP000243688">
    <property type="component" value="Unassembled WGS sequence"/>
</dbReference>
<dbReference type="EMBL" id="MOXJ01000008">
    <property type="protein sequence ID" value="PDO10867.1"/>
    <property type="molecule type" value="Genomic_DNA"/>
</dbReference>
<gene>
    <name evidence="4" type="ORF">BLM47_05020</name>
</gene>
<proteinExistence type="predicted"/>
<evidence type="ECO:0000313" key="4">
    <source>
        <dbReference type="EMBL" id="PDO10867.1"/>
    </source>
</evidence>
<dbReference type="InterPro" id="IPR038503">
    <property type="entry name" value="SpoIIIAH_sf"/>
</dbReference>
<name>A0A2A6E282_9BACL</name>
<dbReference type="AlphaFoldDB" id="A0A2A6E282"/>
<feature type="coiled-coil region" evidence="1">
    <location>
        <begin position="105"/>
        <end position="135"/>
    </location>
</feature>
<evidence type="ECO:0008006" key="6">
    <source>
        <dbReference type="Google" id="ProtNLM"/>
    </source>
</evidence>
<protein>
    <recommendedName>
        <fullName evidence="6">Stage III sporulation protein AH</fullName>
    </recommendedName>
</protein>
<feature type="region of interest" description="Disordered" evidence="2">
    <location>
        <begin position="35"/>
        <end position="69"/>
    </location>
</feature>
<evidence type="ECO:0000256" key="2">
    <source>
        <dbReference type="SAM" id="MobiDB-lite"/>
    </source>
</evidence>
<keyword evidence="3" id="KW-0812">Transmembrane</keyword>
<reference evidence="4 5" key="1">
    <citation type="submission" date="2016-12" db="EMBL/GenBank/DDBJ databases">
        <title>Candidatus Reconcilibacillus cellulovorans genome.</title>
        <authorList>
            <person name="Kolinko S."/>
            <person name="Wu Y.-W."/>
            <person name="Tachea F."/>
            <person name="Denzel E."/>
            <person name="Hiras J."/>
            <person name="Baecker N."/>
            <person name="Chan L.J."/>
            <person name="Eichorst S.A."/>
            <person name="Frey D."/>
            <person name="Adams P.D."/>
            <person name="Pray T."/>
            <person name="Tanjore D."/>
            <person name="Petzold C.J."/>
            <person name="Gladden J.M."/>
            <person name="Simmons B.A."/>
            <person name="Singer S.W."/>
        </authorList>
    </citation>
    <scope>NUCLEOTIDE SEQUENCE [LARGE SCALE GENOMIC DNA]</scope>
    <source>
        <strain evidence="4">JTherm</strain>
    </source>
</reference>
<dbReference type="Pfam" id="PF12685">
    <property type="entry name" value="SpoIIIAH"/>
    <property type="match status" value="1"/>
</dbReference>
<feature type="compositionally biased region" description="Polar residues" evidence="2">
    <location>
        <begin position="35"/>
        <end position="44"/>
    </location>
</feature>
<keyword evidence="3" id="KW-1133">Transmembrane helix</keyword>
<comment type="caution">
    <text evidence="4">The sequence shown here is derived from an EMBL/GenBank/DDBJ whole genome shotgun (WGS) entry which is preliminary data.</text>
</comment>
<accession>A0A2A6E282</accession>
<evidence type="ECO:0000256" key="1">
    <source>
        <dbReference type="SAM" id="Coils"/>
    </source>
</evidence>
<organism evidence="4 5">
    <name type="scientific">Candidatus Reconcilbacillus cellulovorans</name>
    <dbReference type="NCBI Taxonomy" id="1906605"/>
    <lineage>
        <taxon>Bacteria</taxon>
        <taxon>Bacillati</taxon>
        <taxon>Bacillota</taxon>
        <taxon>Bacilli</taxon>
        <taxon>Bacillales</taxon>
        <taxon>Paenibacillaceae</taxon>
        <taxon>Candidatus Reconcilbacillus</taxon>
    </lineage>
</organism>
<sequence>MNNKRQTVWLVSMLCLMVVLSAYYLFTEDTGGSEQVATEGTSAEPSPAADTDTGQGGAQAAEAAQSKALQSGQEKIARLELQQMTDLGRKMDELTKIAADSRRPKEETAKAAEQLQRLEEEYEKITHIQEKLESEYKFPNAVLLKENDRWNVYVDTDKLEKSEAASIATLVMQELGVRADQISIRIVR</sequence>
<evidence type="ECO:0000256" key="3">
    <source>
        <dbReference type="SAM" id="Phobius"/>
    </source>
</evidence>
<keyword evidence="3" id="KW-0472">Membrane</keyword>
<dbReference type="Gene3D" id="1.10.287.4300">
    <property type="entry name" value="Stage III sporulation protein AH-like"/>
    <property type="match status" value="1"/>
</dbReference>
<dbReference type="InterPro" id="IPR024232">
    <property type="entry name" value="SpoIIIAH"/>
</dbReference>
<feature type="compositionally biased region" description="Low complexity" evidence="2">
    <location>
        <begin position="48"/>
        <end position="65"/>
    </location>
</feature>
<keyword evidence="1" id="KW-0175">Coiled coil</keyword>